<reference evidence="1 2" key="1">
    <citation type="submission" date="2019-06" db="EMBL/GenBank/DDBJ databases">
        <title>Genome sequence of Ureibacillus terrenus.</title>
        <authorList>
            <person name="Maclea K.S."/>
            <person name="Simoes M."/>
        </authorList>
    </citation>
    <scope>NUCLEOTIDE SEQUENCE [LARGE SCALE GENOMIC DNA]</scope>
    <source>
        <strain evidence="1 2">ATCC BAA-384</strain>
    </source>
</reference>
<evidence type="ECO:0000313" key="1">
    <source>
        <dbReference type="EMBL" id="TQE91250.1"/>
    </source>
</evidence>
<evidence type="ECO:0000313" key="2">
    <source>
        <dbReference type="Proteomes" id="UP000315753"/>
    </source>
</evidence>
<accession>A0A540V3D8</accession>
<dbReference type="OrthoDB" id="2452727at2"/>
<proteinExistence type="predicted"/>
<keyword evidence="2" id="KW-1185">Reference proteome</keyword>
<protein>
    <submittedName>
        <fullName evidence="1">BTB/POZ domain-containing protein</fullName>
    </submittedName>
</protein>
<comment type="caution">
    <text evidence="1">The sequence shown here is derived from an EMBL/GenBank/DDBJ whole genome shotgun (WGS) entry which is preliminary data.</text>
</comment>
<dbReference type="EMBL" id="VIGD01000006">
    <property type="protein sequence ID" value="TQE91250.1"/>
    <property type="molecule type" value="Genomic_DNA"/>
</dbReference>
<name>A0A540V3D8_9BACL</name>
<sequence>MNRELMNSLVNKVVKVDRGGPESRVGKVLSAHSDYFVLLTEEDGVVYYKYQHVKSITQNSKNEMPFKVRVPKDFKYITGTDFRAVLNQLRHNWVKINRGGPESVEGVLEEVFDEYVTIVSDKEVIRSAMFHIRNVSYGLKPDKEKEKEHENNQHNSLF</sequence>
<dbReference type="Proteomes" id="UP000315753">
    <property type="component" value="Unassembled WGS sequence"/>
</dbReference>
<dbReference type="AlphaFoldDB" id="A0A540V3D8"/>
<organism evidence="1 2">
    <name type="scientific">Ureibacillus terrenus</name>
    <dbReference type="NCBI Taxonomy" id="118246"/>
    <lineage>
        <taxon>Bacteria</taxon>
        <taxon>Bacillati</taxon>
        <taxon>Bacillota</taxon>
        <taxon>Bacilli</taxon>
        <taxon>Bacillales</taxon>
        <taxon>Caryophanaceae</taxon>
        <taxon>Ureibacillus</taxon>
    </lineage>
</organism>
<gene>
    <name evidence="1" type="ORF">FKZ59_06295</name>
</gene>
<dbReference type="RefSeq" id="WP_141601901.1">
    <property type="nucleotide sequence ID" value="NZ_JARMSB010000052.1"/>
</dbReference>